<evidence type="ECO:0000256" key="2">
    <source>
        <dbReference type="RuleBase" id="RU368010"/>
    </source>
</evidence>
<keyword evidence="2" id="KW-0653">Protein transport</keyword>
<dbReference type="AlphaFoldDB" id="A0A9N9GZ88"/>
<dbReference type="PANTHER" id="PTHR15954:SF4">
    <property type="entry name" value="VACUOLAR PROTEIN SORTING-ASSOCIATED PROTEIN 51 HOMOLOG"/>
    <property type="match status" value="1"/>
</dbReference>
<dbReference type="GO" id="GO:0005829">
    <property type="term" value="C:cytosol"/>
    <property type="evidence" value="ECO:0007669"/>
    <property type="project" value="GOC"/>
</dbReference>
<feature type="compositionally biased region" description="Low complexity" evidence="3">
    <location>
        <begin position="383"/>
        <end position="395"/>
    </location>
</feature>
<gene>
    <name evidence="4" type="ORF">AMORRO_LOCUS9698</name>
</gene>
<dbReference type="GO" id="GO:0015031">
    <property type="term" value="P:protein transport"/>
    <property type="evidence" value="ECO:0007669"/>
    <property type="project" value="UniProtKB-UniRule"/>
</dbReference>
<dbReference type="GO" id="GO:0042147">
    <property type="term" value="P:retrograde transport, endosome to Golgi"/>
    <property type="evidence" value="ECO:0007669"/>
    <property type="project" value="UniProtKB-UniRule"/>
</dbReference>
<comment type="subunit">
    <text evidence="2">Component of the Golgi-associated retrograde protein (GARP) complex.</text>
</comment>
<feature type="region of interest" description="Disordered" evidence="3">
    <location>
        <begin position="329"/>
        <end position="401"/>
    </location>
</feature>
<feature type="compositionally biased region" description="Polar residues" evidence="3">
    <location>
        <begin position="367"/>
        <end position="378"/>
    </location>
</feature>
<name>A0A9N9GZ88_9GLOM</name>
<evidence type="ECO:0000313" key="5">
    <source>
        <dbReference type="Proteomes" id="UP000789342"/>
    </source>
</evidence>
<dbReference type="GO" id="GO:0032456">
    <property type="term" value="P:endocytic recycling"/>
    <property type="evidence" value="ECO:0007669"/>
    <property type="project" value="TreeGrafter"/>
</dbReference>
<dbReference type="OrthoDB" id="203678at2759"/>
<dbReference type="GO" id="GO:0016020">
    <property type="term" value="C:membrane"/>
    <property type="evidence" value="ECO:0007669"/>
    <property type="project" value="TreeGrafter"/>
</dbReference>
<comment type="subcellular location">
    <subcellularLocation>
        <location evidence="2">Golgi apparatus</location>
        <location evidence="2">trans-Golgi network</location>
    </subcellularLocation>
</comment>
<dbReference type="Proteomes" id="UP000789342">
    <property type="component" value="Unassembled WGS sequence"/>
</dbReference>
<keyword evidence="2" id="KW-0333">Golgi apparatus</keyword>
<evidence type="ECO:0000256" key="1">
    <source>
        <dbReference type="ARBA" id="ARBA00006080"/>
    </source>
</evidence>
<reference evidence="4" key="1">
    <citation type="submission" date="2021-06" db="EMBL/GenBank/DDBJ databases">
        <authorList>
            <person name="Kallberg Y."/>
            <person name="Tangrot J."/>
            <person name="Rosling A."/>
        </authorList>
    </citation>
    <scope>NUCLEOTIDE SEQUENCE</scope>
    <source>
        <strain evidence="4">CL551</strain>
    </source>
</reference>
<dbReference type="GO" id="GO:0048193">
    <property type="term" value="P:Golgi vesicle transport"/>
    <property type="evidence" value="ECO:0007669"/>
    <property type="project" value="TreeGrafter"/>
</dbReference>
<dbReference type="InterPro" id="IPR014812">
    <property type="entry name" value="Vps51"/>
</dbReference>
<organism evidence="4 5">
    <name type="scientific">Acaulospora morrowiae</name>
    <dbReference type="NCBI Taxonomy" id="94023"/>
    <lineage>
        <taxon>Eukaryota</taxon>
        <taxon>Fungi</taxon>
        <taxon>Fungi incertae sedis</taxon>
        <taxon>Mucoromycota</taxon>
        <taxon>Glomeromycotina</taxon>
        <taxon>Glomeromycetes</taxon>
        <taxon>Diversisporales</taxon>
        <taxon>Acaulosporaceae</taxon>
        <taxon>Acaulospora</taxon>
    </lineage>
</organism>
<accession>A0A9N9GZ88</accession>
<evidence type="ECO:0000313" key="4">
    <source>
        <dbReference type="EMBL" id="CAG8645123.1"/>
    </source>
</evidence>
<dbReference type="GO" id="GO:0007030">
    <property type="term" value="P:Golgi organization"/>
    <property type="evidence" value="ECO:0007669"/>
    <property type="project" value="UniProtKB-UniRule"/>
</dbReference>
<keyword evidence="2" id="KW-0445">Lipid transport</keyword>
<proteinExistence type="inferred from homology"/>
<dbReference type="GO" id="GO:0006869">
    <property type="term" value="P:lipid transport"/>
    <property type="evidence" value="ECO:0007669"/>
    <property type="project" value="UniProtKB-UniRule"/>
</dbReference>
<dbReference type="PANTHER" id="PTHR15954">
    <property type="entry name" value="VACUOLAR PROTEIN SORTING-ASSOCIATED PROTEIN 51 HOMOLOG"/>
    <property type="match status" value="1"/>
</dbReference>
<comment type="function">
    <text evidence="2">Acts as component of the GARP complex that is involved in retrograde transport from early and late endosomes to the trans-Golgi network (TGN).</text>
</comment>
<evidence type="ECO:0000256" key="3">
    <source>
        <dbReference type="SAM" id="MobiDB-lite"/>
    </source>
</evidence>
<comment type="caution">
    <text evidence="4">The sequence shown here is derived from an EMBL/GenBank/DDBJ whole genome shotgun (WGS) entry which is preliminary data.</text>
</comment>
<protein>
    <recommendedName>
        <fullName evidence="2">Vacuolar protein sorting-associated protein 51 homolog</fullName>
    </recommendedName>
</protein>
<dbReference type="EMBL" id="CAJVPV010009775">
    <property type="protein sequence ID" value="CAG8645123.1"/>
    <property type="molecule type" value="Genomic_DNA"/>
</dbReference>
<dbReference type="GO" id="GO:0000938">
    <property type="term" value="C:GARP complex"/>
    <property type="evidence" value="ECO:0007669"/>
    <property type="project" value="UniProtKB-UniRule"/>
</dbReference>
<dbReference type="GO" id="GO:1990745">
    <property type="term" value="C:EARP complex"/>
    <property type="evidence" value="ECO:0007669"/>
    <property type="project" value="TreeGrafter"/>
</dbReference>
<feature type="non-terminal residue" evidence="4">
    <location>
        <position position="1"/>
    </location>
</feature>
<keyword evidence="5" id="KW-1185">Reference proteome</keyword>
<comment type="similarity">
    <text evidence="1 2">Belongs to the VPS51 family.</text>
</comment>
<keyword evidence="2" id="KW-0813">Transport</keyword>
<sequence length="522" mass="59733">ATISEYLKIVEGLLEFPDNIADFHPESHLQLLNELYFVTLSCHGLCSVCKLDEKVKEIIETWEVNLGRTLFGNAEKLLMEEFINFSTRQQKAKMSSLNQFKDIRAFMINAVTRLRDYLTNDCLRIIKECVKTEVPMIQNSIEDFLTMFQAQLRNFWHSLVKSMTKFVSPKIPQPQDQQISQPPAIVVLVMSRILLDFGEIVVSQVYTSYSDRLYPQRDSNVTIGMNVYDGYNQRNLIAKEFAQDVREIVGLCKDVAQRTLERYVEIVGNKLSSDIRYLYSSYTSMSLSSNGVDDSISKTQPSKVSEIWLKTISELTYVEKEAIMLYESHDEEEDESINENSTMQQNKGDAQSMYLDPSSAIRPTGEPSPNVTSGNNTLLKPPYSHSNSSYSSVNSGRAKTSPNPFASQVHLMSHIDKLFSDRIEVYGIVDFTKFGIVMGVVKILLKTWIETIRMQTLTNQEFQQIQIDSEYMRIKLWKFVEDERLGIMNTMLQELASSAFRRCAEEPLPLENSIIEKIVNGS</sequence>